<dbReference type="GO" id="GO:0004673">
    <property type="term" value="F:protein histidine kinase activity"/>
    <property type="evidence" value="ECO:0007669"/>
    <property type="project" value="UniProtKB-EC"/>
</dbReference>
<evidence type="ECO:0000256" key="1">
    <source>
        <dbReference type="ARBA" id="ARBA00000085"/>
    </source>
</evidence>
<name>A0A314YEA6_PRUYE</name>
<evidence type="ECO:0000313" key="5">
    <source>
        <dbReference type="Proteomes" id="UP000250321"/>
    </source>
</evidence>
<proteinExistence type="predicted"/>
<organism evidence="4 5">
    <name type="scientific">Prunus yedoensis var. nudiflora</name>
    <dbReference type="NCBI Taxonomy" id="2094558"/>
    <lineage>
        <taxon>Eukaryota</taxon>
        <taxon>Viridiplantae</taxon>
        <taxon>Streptophyta</taxon>
        <taxon>Embryophyta</taxon>
        <taxon>Tracheophyta</taxon>
        <taxon>Spermatophyta</taxon>
        <taxon>Magnoliopsida</taxon>
        <taxon>eudicotyledons</taxon>
        <taxon>Gunneridae</taxon>
        <taxon>Pentapetalae</taxon>
        <taxon>rosids</taxon>
        <taxon>fabids</taxon>
        <taxon>Rosales</taxon>
        <taxon>Rosaceae</taxon>
        <taxon>Amygdaloideae</taxon>
        <taxon>Amygdaleae</taxon>
        <taxon>Prunus</taxon>
    </lineage>
</organism>
<dbReference type="InterPro" id="IPR050956">
    <property type="entry name" value="2C_system_His_kinase"/>
</dbReference>
<dbReference type="AlphaFoldDB" id="A0A314YEA6"/>
<keyword evidence="5" id="KW-1185">Reference proteome</keyword>
<gene>
    <name evidence="4" type="ORF">Pyn_37472</name>
</gene>
<evidence type="ECO:0000313" key="4">
    <source>
        <dbReference type="EMBL" id="PQQ02464.1"/>
    </source>
</evidence>
<dbReference type="OrthoDB" id="60033at2759"/>
<dbReference type="STRING" id="2094558.A0A314YEA6"/>
<dbReference type="PANTHER" id="PTHR43719">
    <property type="entry name" value="TWO-COMPONENT HISTIDINE KINASE"/>
    <property type="match status" value="1"/>
</dbReference>
<evidence type="ECO:0000256" key="3">
    <source>
        <dbReference type="ARBA" id="ARBA00022553"/>
    </source>
</evidence>
<evidence type="ECO:0000256" key="2">
    <source>
        <dbReference type="ARBA" id="ARBA00012438"/>
    </source>
</evidence>
<dbReference type="EMBL" id="PJQY01001458">
    <property type="protein sequence ID" value="PQQ02464.1"/>
    <property type="molecule type" value="Genomic_DNA"/>
</dbReference>
<reference evidence="4 5" key="1">
    <citation type="submission" date="2018-02" db="EMBL/GenBank/DDBJ databases">
        <title>Draft genome of wild Prunus yedoensis var. nudiflora.</title>
        <authorList>
            <person name="Baek S."/>
            <person name="Kim J.-H."/>
            <person name="Choi K."/>
            <person name="Kim G.-B."/>
            <person name="Cho A."/>
            <person name="Jang H."/>
            <person name="Shin C.-H."/>
            <person name="Yu H.-J."/>
            <person name="Mun J.-H."/>
        </authorList>
    </citation>
    <scope>NUCLEOTIDE SEQUENCE [LARGE SCALE GENOMIC DNA]</scope>
    <source>
        <strain evidence="5">cv. Jeju island</strain>
        <tissue evidence="4">Leaf</tissue>
    </source>
</reference>
<dbReference type="SUPFAM" id="SSF55874">
    <property type="entry name" value="ATPase domain of HSP90 chaperone/DNA topoisomerase II/histidine kinase"/>
    <property type="match status" value="1"/>
</dbReference>
<dbReference type="EC" id="2.7.13.3" evidence="2"/>
<dbReference type="PANTHER" id="PTHR43719:SF75">
    <property type="entry name" value="HISTIDINE KINASE CKI1"/>
    <property type="match status" value="1"/>
</dbReference>
<dbReference type="Gene3D" id="3.30.565.10">
    <property type="entry name" value="Histidine kinase-like ATPase, C-terminal domain"/>
    <property type="match status" value="1"/>
</dbReference>
<protein>
    <recommendedName>
        <fullName evidence="2">histidine kinase</fullName>
        <ecNumber evidence="2">2.7.13.3</ecNumber>
    </recommendedName>
</protein>
<sequence length="142" mass="16074">MQFEEEEFDVAQLLEDVVDLYHPVGLKKGIDVVLDPYDGSVIKFSSLKGDRGRLKQILCYLISNAVKLTSKEHVAVRAWVEKPSFKNSIAGFDKNIGVKRQLLCFFNKNKAKANMETMNVVENDSNFLEFVFEVDDIGKGIP</sequence>
<comment type="catalytic activity">
    <reaction evidence="1">
        <text>ATP + protein L-histidine = ADP + protein N-phospho-L-histidine.</text>
        <dbReference type="EC" id="2.7.13.3"/>
    </reaction>
</comment>
<comment type="caution">
    <text evidence="4">The sequence shown here is derived from an EMBL/GenBank/DDBJ whole genome shotgun (WGS) entry which is preliminary data.</text>
</comment>
<accession>A0A314YEA6</accession>
<keyword evidence="3" id="KW-0597">Phosphoprotein</keyword>
<dbReference type="InterPro" id="IPR036890">
    <property type="entry name" value="HATPase_C_sf"/>
</dbReference>
<dbReference type="Proteomes" id="UP000250321">
    <property type="component" value="Unassembled WGS sequence"/>
</dbReference>